<dbReference type="Gene3D" id="6.10.140.2220">
    <property type="match status" value="1"/>
</dbReference>
<gene>
    <name evidence="6" type="ORF">CTA1_9006</name>
</gene>
<comment type="caution">
    <text evidence="6">The sequence shown here is derived from an EMBL/GenBank/DDBJ whole genome shotgun (WGS) entry which is preliminary data.</text>
</comment>
<evidence type="ECO:0000256" key="2">
    <source>
        <dbReference type="ARBA" id="ARBA00022771"/>
    </source>
</evidence>
<feature type="domain" description="MYND-type" evidence="5">
    <location>
        <begin position="21"/>
        <end position="63"/>
    </location>
</feature>
<dbReference type="GO" id="GO:0008270">
    <property type="term" value="F:zinc ion binding"/>
    <property type="evidence" value="ECO:0007669"/>
    <property type="project" value="UniProtKB-KW"/>
</dbReference>
<evidence type="ECO:0000256" key="3">
    <source>
        <dbReference type="ARBA" id="ARBA00022833"/>
    </source>
</evidence>
<dbReference type="PROSITE" id="PS50865">
    <property type="entry name" value="ZF_MYND_2"/>
    <property type="match status" value="1"/>
</dbReference>
<proteinExistence type="predicted"/>
<evidence type="ECO:0000256" key="1">
    <source>
        <dbReference type="ARBA" id="ARBA00022723"/>
    </source>
</evidence>
<keyword evidence="7" id="KW-1185">Reference proteome</keyword>
<evidence type="ECO:0000259" key="5">
    <source>
        <dbReference type="PROSITE" id="PS50865"/>
    </source>
</evidence>
<keyword evidence="3" id="KW-0862">Zinc</keyword>
<keyword evidence="2 4" id="KW-0863">Zinc-finger</keyword>
<dbReference type="AlphaFoldDB" id="A0A4V6DG67"/>
<dbReference type="SUPFAM" id="SSF144232">
    <property type="entry name" value="HIT/MYND zinc finger-like"/>
    <property type="match status" value="1"/>
</dbReference>
<dbReference type="Proteomes" id="UP000310108">
    <property type="component" value="Unassembled WGS sequence"/>
</dbReference>
<dbReference type="STRING" id="1306861.A0A4V6DG67"/>
<organism evidence="6 7">
    <name type="scientific">Colletotrichum tanaceti</name>
    <dbReference type="NCBI Taxonomy" id="1306861"/>
    <lineage>
        <taxon>Eukaryota</taxon>
        <taxon>Fungi</taxon>
        <taxon>Dikarya</taxon>
        <taxon>Ascomycota</taxon>
        <taxon>Pezizomycotina</taxon>
        <taxon>Sordariomycetes</taxon>
        <taxon>Hypocreomycetidae</taxon>
        <taxon>Glomerellales</taxon>
        <taxon>Glomerellaceae</taxon>
        <taxon>Colletotrichum</taxon>
        <taxon>Colletotrichum destructivum species complex</taxon>
    </lineage>
</organism>
<evidence type="ECO:0000313" key="7">
    <source>
        <dbReference type="Proteomes" id="UP000310108"/>
    </source>
</evidence>
<evidence type="ECO:0000256" key="4">
    <source>
        <dbReference type="PROSITE-ProRule" id="PRU00134"/>
    </source>
</evidence>
<keyword evidence="1" id="KW-0479">Metal-binding</keyword>
<reference evidence="6 7" key="1">
    <citation type="journal article" date="2019" name="PLoS ONE">
        <title>Comparative genome analysis indicates high evolutionary potential of pathogenicity genes in Colletotrichum tanaceti.</title>
        <authorList>
            <person name="Lelwala R.V."/>
            <person name="Korhonen P.K."/>
            <person name="Young N.D."/>
            <person name="Scott J.B."/>
            <person name="Ades P.A."/>
            <person name="Gasser R.B."/>
            <person name="Taylor P.W.J."/>
        </authorList>
    </citation>
    <scope>NUCLEOTIDE SEQUENCE [LARGE SCALE GENOMIC DNA]</scope>
    <source>
        <strain evidence="6">BRIP57314</strain>
    </source>
</reference>
<dbReference type="Pfam" id="PF01753">
    <property type="entry name" value="zf-MYND"/>
    <property type="match status" value="1"/>
</dbReference>
<dbReference type="InterPro" id="IPR002893">
    <property type="entry name" value="Znf_MYND"/>
</dbReference>
<sequence>MTGIMGGGQAPAAILGDTSRCHGCRLSSDKFSVPLKKCSACGKAWYHSQDCQRKHWKEHKPDCLANRPGRVSDSPFPDPLSRFAANGAYEYYNDVARKSPEARSLLLSLRLDPASSEGTAKPLKRLVLTGQDSPENIRLLFGPNAPKSMAEDHAEARIEALLDPPPGSPAYVMSAYNNDTDIPRSPRPATEAEHKKLRDIREMQEAIGNKIGAGKSPQRDDMKTILSSFGPNWPTKLPLYTLALNTMDQGVNPEGNRA</sequence>
<accession>A0A4V6DG67</accession>
<protein>
    <recommendedName>
        <fullName evidence="5">MYND-type domain-containing protein</fullName>
    </recommendedName>
</protein>
<name>A0A4V6DG67_9PEZI</name>
<evidence type="ECO:0000313" key="6">
    <source>
        <dbReference type="EMBL" id="TKW51726.1"/>
    </source>
</evidence>
<dbReference type="EMBL" id="PJEX01000286">
    <property type="protein sequence ID" value="TKW51726.1"/>
    <property type="molecule type" value="Genomic_DNA"/>
</dbReference>
<dbReference type="OrthoDB" id="432970at2759"/>